<feature type="transmembrane region" description="Helical" evidence="1">
    <location>
        <begin position="62"/>
        <end position="84"/>
    </location>
</feature>
<reference evidence="3" key="1">
    <citation type="journal article" date="2020" name="Microbiol. Resour. Announc.">
        <title>Complete genome sequences of four natural Pseudomonas isolates that catabolize a wide range of aromatic compounds relevant to lignin valorization.</title>
        <authorList>
            <person name="Hatmaker E.A."/>
            <person name="Presley G."/>
            <person name="Cannon O."/>
            <person name="Guss A.M."/>
            <person name="Elkins J.G."/>
        </authorList>
    </citation>
    <scope>NUCLEOTIDE SEQUENCE [LARGE SCALE GENOMIC DNA]</scope>
    <source>
        <strain evidence="3">H1F5C</strain>
    </source>
</reference>
<dbReference type="EMBL" id="CP060201">
    <property type="protein sequence ID" value="QNH76855.1"/>
    <property type="molecule type" value="Genomic_DNA"/>
</dbReference>
<keyword evidence="1" id="KW-1133">Transmembrane helix</keyword>
<feature type="transmembrane region" description="Helical" evidence="1">
    <location>
        <begin position="105"/>
        <end position="127"/>
    </location>
</feature>
<organism evidence="2 3">
    <name type="scientific">Pseudomonas protegens</name>
    <dbReference type="NCBI Taxonomy" id="380021"/>
    <lineage>
        <taxon>Bacteria</taxon>
        <taxon>Pseudomonadati</taxon>
        <taxon>Pseudomonadota</taxon>
        <taxon>Gammaproteobacteria</taxon>
        <taxon>Pseudomonadales</taxon>
        <taxon>Pseudomonadaceae</taxon>
        <taxon>Pseudomonas</taxon>
    </lineage>
</organism>
<protein>
    <submittedName>
        <fullName evidence="2">Uncharacterized protein</fullName>
    </submittedName>
</protein>
<proteinExistence type="predicted"/>
<evidence type="ECO:0000313" key="2">
    <source>
        <dbReference type="EMBL" id="QNH76855.1"/>
    </source>
</evidence>
<gene>
    <name evidence="2" type="ORF">GGI48_26880</name>
</gene>
<dbReference type="Proteomes" id="UP000515277">
    <property type="component" value="Chromosome"/>
</dbReference>
<sequence>MKRVSDPASLTREHFDSETLLALRESSRVYQKLDLAYLTAAGTFVTALNLSNNAIIELGAGLTYAGFAVIILLAFDTLTEQLIYKDWIESKKISNKRTNIKLIQSCLSAQPLGHFIFISMLLTYHLGLANGITNFQKTMSIRASIQTSTSLFFYKNSRAPQSIEELIAFDSKVGDLYEKIGREPISFKTNKEKKYDIIFAGSDKLLGTTDDIKADGDFLIQKILDGLKKD</sequence>
<name>A0A7G7XA60_9PSED</name>
<evidence type="ECO:0000256" key="1">
    <source>
        <dbReference type="SAM" id="Phobius"/>
    </source>
</evidence>
<keyword evidence="1" id="KW-0472">Membrane</keyword>
<evidence type="ECO:0000313" key="3">
    <source>
        <dbReference type="Proteomes" id="UP000515277"/>
    </source>
</evidence>
<accession>A0A7G7XA60</accession>
<dbReference type="RefSeq" id="WP_179600869.1">
    <property type="nucleotide sequence ID" value="NZ_CP060201.1"/>
</dbReference>
<dbReference type="AlphaFoldDB" id="A0A7G7XA60"/>
<keyword evidence="1" id="KW-0812">Transmembrane</keyword>